<evidence type="ECO:0000313" key="2">
    <source>
        <dbReference type="Proteomes" id="UP001060085"/>
    </source>
</evidence>
<comment type="caution">
    <text evidence="1">The sequence shown here is derived from an EMBL/GenBank/DDBJ whole genome shotgun (WGS) entry which is preliminary data.</text>
</comment>
<dbReference type="EMBL" id="CM044704">
    <property type="protein sequence ID" value="KAI5666484.1"/>
    <property type="molecule type" value="Genomic_DNA"/>
</dbReference>
<keyword evidence="2" id="KW-1185">Reference proteome</keyword>
<proteinExistence type="predicted"/>
<dbReference type="Proteomes" id="UP001060085">
    <property type="component" value="Linkage Group LG04"/>
</dbReference>
<organism evidence="1 2">
    <name type="scientific">Catharanthus roseus</name>
    <name type="common">Madagascar periwinkle</name>
    <name type="synonym">Vinca rosea</name>
    <dbReference type="NCBI Taxonomy" id="4058"/>
    <lineage>
        <taxon>Eukaryota</taxon>
        <taxon>Viridiplantae</taxon>
        <taxon>Streptophyta</taxon>
        <taxon>Embryophyta</taxon>
        <taxon>Tracheophyta</taxon>
        <taxon>Spermatophyta</taxon>
        <taxon>Magnoliopsida</taxon>
        <taxon>eudicotyledons</taxon>
        <taxon>Gunneridae</taxon>
        <taxon>Pentapetalae</taxon>
        <taxon>asterids</taxon>
        <taxon>lamiids</taxon>
        <taxon>Gentianales</taxon>
        <taxon>Apocynaceae</taxon>
        <taxon>Rauvolfioideae</taxon>
        <taxon>Vinceae</taxon>
        <taxon>Catharanthinae</taxon>
        <taxon>Catharanthus</taxon>
    </lineage>
</organism>
<evidence type="ECO:0000313" key="1">
    <source>
        <dbReference type="EMBL" id="KAI5666484.1"/>
    </source>
</evidence>
<reference evidence="2" key="1">
    <citation type="journal article" date="2023" name="Nat. Plants">
        <title>Single-cell RNA sequencing provides a high-resolution roadmap for understanding the multicellular compartmentation of specialized metabolism.</title>
        <authorList>
            <person name="Sun S."/>
            <person name="Shen X."/>
            <person name="Li Y."/>
            <person name="Li Y."/>
            <person name="Wang S."/>
            <person name="Li R."/>
            <person name="Zhang H."/>
            <person name="Shen G."/>
            <person name="Guo B."/>
            <person name="Wei J."/>
            <person name="Xu J."/>
            <person name="St-Pierre B."/>
            <person name="Chen S."/>
            <person name="Sun C."/>
        </authorList>
    </citation>
    <scope>NUCLEOTIDE SEQUENCE [LARGE SCALE GENOMIC DNA]</scope>
</reference>
<protein>
    <submittedName>
        <fullName evidence="1">Uncharacterized protein</fullName>
    </submittedName>
</protein>
<accession>A0ACC0B1H3</accession>
<gene>
    <name evidence="1" type="ORF">M9H77_16337</name>
</gene>
<name>A0ACC0B1H3_CATRO</name>
<sequence>MSSGRGRGNVSRGNRGGARGQQSSRPGGGGGRGGGGRDGGRGRGSSAYYTPTVESDFPSLSAPAHVSPPSISAPSLEVEKKLNLQSSASSSASTSASTSASPQAKDNPPVQPETKQLIQTEPPPASSKAVRFPRRPGFGTIGRKCTVRANHFLVEVADKNIHHYDVSITPEVKSKEVCRSIMLQLVSSYHQSHLGEKMLAYDGRKNVYAAGSLPFSSKEFVIKLSDDGARKEREFKVSIKFAGKADLYQLQQFLRGQQVDASQDTIQALDVVLRATPSRDFEVVGRSFYSPKLGTTGELGDGILYWTGFYQSLRLTQMGLSLNIDISARGFYEPILVTEFIGKYLNIRDLTRPLSEQIRVKVKKALRGVKVEMKHGGYVKRSKISGLSTQPLNQLTFSLDGTGTNTSVIQYFRQKYNIVLRNTSLPAIQCGSDTKPVYLPMEICTIVAGQRYTRRLNEKQVRALLKATCQRPKIREDNIKQMVKENKYSEQEVNKGFGIQVRPELVSIGARVLPPPMLKYHGTGKESTVNPWIGAWNMIDKKMVNAGEVDYWTCISFSSRLGHDAAINFCQALVKMCRNRGMRFNEPFLPIQTAHPSQIERNLVNVYNQSMARFKQMGLSGKQLQLLIVILPDASGSYGTIKRVCETELGIVSQCCKPDKVSRINEQYLENVSLKINVKVGGRNTVLEQAVQKRIPYLTDVPTIVFGADVTHPQAGEDSGPSIAAVVASMDWPEVTKYRGLVSAQQHRQEIIQDLYKTTVDPQKGLIHGGMIRELLLAFYKSTNQKPHRIIFYRDGVGEGQFSQVLWHEMDAIRKACASLQENYMPRVTFIVVQKRHHTRLFPVNHGDRNSTDKSGNILPGTVVDTMICHPMEFDFFLCSHAGIQGTSRPAHYHVLYDENGFNADALQSLTNNLCYTYARCTRSVSIVPPAYYAHLAAFRARYYIEGESDSGSTSTGRASRGRNVDPITLPAIKDNVKEVMFYC</sequence>